<keyword evidence="1" id="KW-1133">Transmembrane helix</keyword>
<accession>A0A8H3E5J7</accession>
<dbReference type="AlphaFoldDB" id="A0A8H3E5J7"/>
<keyword evidence="1" id="KW-0472">Membrane</keyword>
<reference evidence="2" key="1">
    <citation type="submission" date="2021-01" db="EMBL/GenBank/DDBJ databases">
        <authorList>
            <person name="Kaushik A."/>
        </authorList>
    </citation>
    <scope>NUCLEOTIDE SEQUENCE</scope>
    <source>
        <strain evidence="2">AG5</strain>
    </source>
</reference>
<gene>
    <name evidence="2" type="ORF">RDB_LOCUS130323</name>
</gene>
<sequence>MLIKTKSFRGRDKSALYMLLDANVDPKPTEANDRCQSIDSQRQPLQLIEVDFVWTPAKCNLILAKRPREFTVFKPAPGETSLPVSTPSCRSELLATIMKFFAVFAVLTAVALPALATPTHPYQKPPPKCIPDGQTCDVTDPAQCCSQACSVVDGCIPF</sequence>
<organism evidence="2 3">
    <name type="scientific">Rhizoctonia solani</name>
    <dbReference type="NCBI Taxonomy" id="456999"/>
    <lineage>
        <taxon>Eukaryota</taxon>
        <taxon>Fungi</taxon>
        <taxon>Dikarya</taxon>
        <taxon>Basidiomycota</taxon>
        <taxon>Agaricomycotina</taxon>
        <taxon>Agaricomycetes</taxon>
        <taxon>Cantharellales</taxon>
        <taxon>Ceratobasidiaceae</taxon>
        <taxon>Rhizoctonia</taxon>
    </lineage>
</organism>
<proteinExistence type="predicted"/>
<name>A0A8H3E5J7_9AGAM</name>
<feature type="transmembrane region" description="Helical" evidence="1">
    <location>
        <begin position="93"/>
        <end position="116"/>
    </location>
</feature>
<dbReference type="EMBL" id="CAJNJQ010003186">
    <property type="protein sequence ID" value="CAE7193548.1"/>
    <property type="molecule type" value="Genomic_DNA"/>
</dbReference>
<evidence type="ECO:0000313" key="3">
    <source>
        <dbReference type="Proteomes" id="UP000663827"/>
    </source>
</evidence>
<dbReference type="Proteomes" id="UP000663827">
    <property type="component" value="Unassembled WGS sequence"/>
</dbReference>
<comment type="caution">
    <text evidence="2">The sequence shown here is derived from an EMBL/GenBank/DDBJ whole genome shotgun (WGS) entry which is preliminary data.</text>
</comment>
<evidence type="ECO:0000313" key="2">
    <source>
        <dbReference type="EMBL" id="CAE7193548.1"/>
    </source>
</evidence>
<protein>
    <submittedName>
        <fullName evidence="2">Uncharacterized protein</fullName>
    </submittedName>
</protein>
<keyword evidence="1" id="KW-0812">Transmembrane</keyword>
<evidence type="ECO:0000256" key="1">
    <source>
        <dbReference type="SAM" id="Phobius"/>
    </source>
</evidence>